<feature type="domain" description="Ras-GEF" evidence="3">
    <location>
        <begin position="1"/>
        <end position="225"/>
    </location>
</feature>
<dbReference type="PROSITE" id="PS00720">
    <property type="entry name" value="RASGEF"/>
    <property type="match status" value="1"/>
</dbReference>
<evidence type="ECO:0000259" key="3">
    <source>
        <dbReference type="PROSITE" id="PS50009"/>
    </source>
</evidence>
<dbReference type="EMBL" id="JAQQBS010000001">
    <property type="protein sequence ID" value="KAK0178215.1"/>
    <property type="molecule type" value="Genomic_DNA"/>
</dbReference>
<dbReference type="CDD" id="cd00155">
    <property type="entry name" value="RasGEF"/>
    <property type="match status" value="1"/>
</dbReference>
<dbReference type="GO" id="GO:0005085">
    <property type="term" value="F:guanyl-nucleotide exchange factor activity"/>
    <property type="evidence" value="ECO:0007669"/>
    <property type="project" value="UniProtKB-KW"/>
</dbReference>
<comment type="caution">
    <text evidence="4">The sequence shown here is derived from an EMBL/GenBank/DDBJ whole genome shotgun (WGS) entry which is preliminary data.</text>
</comment>
<evidence type="ECO:0000256" key="1">
    <source>
        <dbReference type="ARBA" id="ARBA00022658"/>
    </source>
</evidence>
<dbReference type="Pfam" id="PF00617">
    <property type="entry name" value="RasGEF"/>
    <property type="match status" value="1"/>
</dbReference>
<evidence type="ECO:0000313" key="4">
    <source>
        <dbReference type="EMBL" id="KAK0178215.1"/>
    </source>
</evidence>
<dbReference type="SUPFAM" id="SSF48366">
    <property type="entry name" value="Ras GEF"/>
    <property type="match status" value="1"/>
</dbReference>
<organism evidence="4 5">
    <name type="scientific">Microctonus aethiopoides</name>
    <dbReference type="NCBI Taxonomy" id="144406"/>
    <lineage>
        <taxon>Eukaryota</taxon>
        <taxon>Metazoa</taxon>
        <taxon>Ecdysozoa</taxon>
        <taxon>Arthropoda</taxon>
        <taxon>Hexapoda</taxon>
        <taxon>Insecta</taxon>
        <taxon>Pterygota</taxon>
        <taxon>Neoptera</taxon>
        <taxon>Endopterygota</taxon>
        <taxon>Hymenoptera</taxon>
        <taxon>Apocrita</taxon>
        <taxon>Ichneumonoidea</taxon>
        <taxon>Braconidae</taxon>
        <taxon>Euphorinae</taxon>
        <taxon>Microctonus</taxon>
    </lineage>
</organism>
<dbReference type="InterPro" id="IPR008937">
    <property type="entry name" value="Ras-like_GEF"/>
</dbReference>
<protein>
    <recommendedName>
        <fullName evidence="3">Ras-GEF domain-containing protein</fullName>
    </recommendedName>
</protein>
<dbReference type="InterPro" id="IPR001895">
    <property type="entry name" value="RASGEF_cat_dom"/>
</dbReference>
<sequence length="250" mass="28727">MTYLDHKIFVTITSEEFLGQAWMKTDKATRALHIILMTKRFNEVSQLVVSEIVRRSNMSARVAAIEKWTAVADICRVLHNYNGVLQVCAAFTNSSVYRLKKTWEKVSKTTKQTIDRLQNVVSSDGRFRNLRDALHRCDPPCIPYLGMYLTDLSFIEEGTPNFTEDGLLNFSKMRMIAHVIREIRHFQQTPYKIEHIKKVTNYLLDAALLLDEDDLYRMSLEIEPRTSRLSSAALIGIPPSIGQTSLKKDN</sequence>
<dbReference type="AlphaFoldDB" id="A0AA39FYI8"/>
<dbReference type="GO" id="GO:0005886">
    <property type="term" value="C:plasma membrane"/>
    <property type="evidence" value="ECO:0007669"/>
    <property type="project" value="TreeGrafter"/>
</dbReference>
<gene>
    <name evidence="4" type="ORF">PV328_002187</name>
</gene>
<evidence type="ECO:0000256" key="2">
    <source>
        <dbReference type="PROSITE-ProRule" id="PRU00168"/>
    </source>
</evidence>
<keyword evidence="5" id="KW-1185">Reference proteome</keyword>
<dbReference type="PROSITE" id="PS50009">
    <property type="entry name" value="RASGEF_CAT"/>
    <property type="match status" value="1"/>
</dbReference>
<dbReference type="InterPro" id="IPR023578">
    <property type="entry name" value="Ras_GEF_dom_sf"/>
</dbReference>
<dbReference type="PANTHER" id="PTHR23113:SF99">
    <property type="entry name" value="RASGEF DOMAIN-CONTAINING PROTEIN"/>
    <property type="match status" value="1"/>
</dbReference>
<dbReference type="SMART" id="SM00147">
    <property type="entry name" value="RasGEF"/>
    <property type="match status" value="1"/>
</dbReference>
<evidence type="ECO:0000313" key="5">
    <source>
        <dbReference type="Proteomes" id="UP001168990"/>
    </source>
</evidence>
<dbReference type="GO" id="GO:0007265">
    <property type="term" value="P:Ras protein signal transduction"/>
    <property type="evidence" value="ECO:0007669"/>
    <property type="project" value="TreeGrafter"/>
</dbReference>
<reference evidence="4" key="2">
    <citation type="submission" date="2023-03" db="EMBL/GenBank/DDBJ databases">
        <authorList>
            <person name="Inwood S.N."/>
            <person name="Skelly J.G."/>
            <person name="Guhlin J."/>
            <person name="Harrop T.W.R."/>
            <person name="Goldson S.G."/>
            <person name="Dearden P.K."/>
        </authorList>
    </citation>
    <scope>NUCLEOTIDE SEQUENCE</scope>
    <source>
        <strain evidence="4">Irish</strain>
        <tissue evidence="4">Whole body</tissue>
    </source>
</reference>
<dbReference type="InterPro" id="IPR019804">
    <property type="entry name" value="Ras_G-nucl-exch_fac_CS"/>
</dbReference>
<name>A0AA39FYI8_9HYME</name>
<dbReference type="InterPro" id="IPR036964">
    <property type="entry name" value="RASGEF_cat_dom_sf"/>
</dbReference>
<dbReference type="Gene3D" id="1.10.840.10">
    <property type="entry name" value="Ras guanine-nucleotide exchange factors catalytic domain"/>
    <property type="match status" value="1"/>
</dbReference>
<proteinExistence type="predicted"/>
<accession>A0AA39FYI8</accession>
<dbReference type="PANTHER" id="PTHR23113">
    <property type="entry name" value="GUANINE NUCLEOTIDE EXCHANGE FACTOR"/>
    <property type="match status" value="1"/>
</dbReference>
<dbReference type="Proteomes" id="UP001168990">
    <property type="component" value="Unassembled WGS sequence"/>
</dbReference>
<reference evidence="4" key="1">
    <citation type="journal article" date="2023" name="bioRxiv">
        <title>Scaffold-level genome assemblies of two parasitoid biocontrol wasps reveal the parthenogenesis mechanism and an associated novel virus.</title>
        <authorList>
            <person name="Inwood S."/>
            <person name="Skelly J."/>
            <person name="Guhlin J."/>
            <person name="Harrop T."/>
            <person name="Goldson S."/>
            <person name="Dearden P."/>
        </authorList>
    </citation>
    <scope>NUCLEOTIDE SEQUENCE</scope>
    <source>
        <strain evidence="4">Irish</strain>
        <tissue evidence="4">Whole body</tissue>
    </source>
</reference>
<keyword evidence="1 2" id="KW-0344">Guanine-nucleotide releasing factor</keyword>